<dbReference type="Gene3D" id="1.10.8.1040">
    <property type="match status" value="1"/>
</dbReference>
<dbReference type="OrthoDB" id="8204527at2"/>
<gene>
    <name evidence="2" type="ORF">EUV02_06060</name>
</gene>
<evidence type="ECO:0008006" key="4">
    <source>
        <dbReference type="Google" id="ProtNLM"/>
    </source>
</evidence>
<dbReference type="AlphaFoldDB" id="A0A4Y9ETI4"/>
<dbReference type="Proteomes" id="UP000297737">
    <property type="component" value="Unassembled WGS sequence"/>
</dbReference>
<proteinExistence type="predicted"/>
<dbReference type="EMBL" id="SIHO01000001">
    <property type="protein sequence ID" value="TFU06539.1"/>
    <property type="molecule type" value="Genomic_DNA"/>
</dbReference>
<feature type="region of interest" description="Disordered" evidence="1">
    <location>
        <begin position="290"/>
        <end position="332"/>
    </location>
</feature>
<evidence type="ECO:0000313" key="2">
    <source>
        <dbReference type="EMBL" id="TFU06539.1"/>
    </source>
</evidence>
<organism evidence="2 3">
    <name type="scientific">Glacieibacterium arshaanense</name>
    <dbReference type="NCBI Taxonomy" id="2511025"/>
    <lineage>
        <taxon>Bacteria</taxon>
        <taxon>Pseudomonadati</taxon>
        <taxon>Pseudomonadota</taxon>
        <taxon>Alphaproteobacteria</taxon>
        <taxon>Sphingomonadales</taxon>
        <taxon>Sphingosinicellaceae</taxon>
        <taxon>Glacieibacterium</taxon>
    </lineage>
</organism>
<comment type="caution">
    <text evidence="2">The sequence shown here is derived from an EMBL/GenBank/DDBJ whole genome shotgun (WGS) entry which is preliminary data.</text>
</comment>
<accession>A0A4Y9ETI4</accession>
<protein>
    <recommendedName>
        <fullName evidence="4">Peptidyl-prolyl cis-trans isomerase, EpsD family</fullName>
    </recommendedName>
</protein>
<reference evidence="2 3" key="1">
    <citation type="submission" date="2019-02" db="EMBL/GenBank/DDBJ databases">
        <title>Polymorphobacter sp. isolated from the lake at the Tibet of China.</title>
        <authorList>
            <person name="Li A."/>
        </authorList>
    </citation>
    <scope>NUCLEOTIDE SEQUENCE [LARGE SCALE GENOMIC DNA]</scope>
    <source>
        <strain evidence="2 3">DJ1R-1</strain>
    </source>
</reference>
<dbReference type="RefSeq" id="WP_135245263.1">
    <property type="nucleotide sequence ID" value="NZ_SIHO01000001.1"/>
</dbReference>
<dbReference type="PROSITE" id="PS51257">
    <property type="entry name" value="PROKAR_LIPOPROTEIN"/>
    <property type="match status" value="1"/>
</dbReference>
<evidence type="ECO:0000256" key="1">
    <source>
        <dbReference type="SAM" id="MobiDB-lite"/>
    </source>
</evidence>
<name>A0A4Y9ETI4_9SPHN</name>
<dbReference type="SUPFAM" id="SSF109998">
    <property type="entry name" value="Triger factor/SurA peptide-binding domain-like"/>
    <property type="match status" value="1"/>
</dbReference>
<dbReference type="InterPro" id="IPR027304">
    <property type="entry name" value="Trigger_fact/SurA_dom_sf"/>
</dbReference>
<evidence type="ECO:0000313" key="3">
    <source>
        <dbReference type="Proteomes" id="UP000297737"/>
    </source>
</evidence>
<sequence>MKQLSKSALIVGIALSALIAGCNKKDELPKGQVVATVDGTDITTTELNSEIALAQAPPEVPRKVIEQAALERIVERRMLADVATKRGLDKSPQYLMEKRRVDDGLLVQALQGSIASKVPTVTPEAAEKYIAAHPVQFADRKIYTIDQIQFLRPANIATIGLQEAKTMADVERVLTAANVEFRRLPATVDTMTAAPQLSNAISQILARNPSEVFMFADQPRGAPAPIVYINLVTNASAAPFTGPKAIAVAQPILQREAVQKALADELKKIKAEEKGKIVYAKGYEPAAAPAAGGLPTAGATPAAAAATKPTGAVPAANSAAATSAAPTAAPSN</sequence>
<keyword evidence="3" id="KW-1185">Reference proteome</keyword>